<dbReference type="InterPro" id="IPR027417">
    <property type="entry name" value="P-loop_NTPase"/>
</dbReference>
<evidence type="ECO:0000256" key="10">
    <source>
        <dbReference type="ARBA" id="ARBA00034808"/>
    </source>
</evidence>
<keyword evidence="5 15" id="KW-0347">Helicase</keyword>
<evidence type="ECO:0000256" key="6">
    <source>
        <dbReference type="ARBA" id="ARBA00022840"/>
    </source>
</evidence>
<keyword evidence="7" id="KW-0238">DNA-binding</keyword>
<dbReference type="GO" id="GO:0005737">
    <property type="term" value="C:cytoplasm"/>
    <property type="evidence" value="ECO:0007669"/>
    <property type="project" value="TreeGrafter"/>
</dbReference>
<evidence type="ECO:0000313" key="16">
    <source>
        <dbReference type="Proteomes" id="UP000276888"/>
    </source>
</evidence>
<sequence length="554" mass="59944">MRLSAHRAEDALGADRIDRAASELFGWESVRDGQRRSVEALLEGRDVVAVMPTGAGKSAVYQLAGALRDGLTLVVSPLIALQTDQLEQLSAAPAAPRGAAVNSSLGARAIEDAWAQAESGGIRFLFLAPEQLAKDEVLDRLAGLDVGLLVVDEAHCVASWGHDFRPDYLRLGDARERLGGPPTVALTATAAEPVREEIVRRLSLEDPLLVVQGVDRPHIDLEVRRHADEPEKRQHLLDLVAVLDGCGLVYAATRRDAEEYASALAERGIRSLAYHAGLPAKDRRTVQEAFHVGDVDVVVATSAFGMGIDKPDVRFVVHASVPESLDAYYQEVGRAGRDGEAARAVLFYRSEDLGIRKYFTSRTVDQARLRAAYKAVVAAGAPIRAAALALAVRVSSRAITGIVNLLVEAGAVRVTRAGIEAVGALTTRQVVARSVEASDRRERIEVSRLEVMRRYAETRDCRRRVLLSYFGDELDEPCGRCDTCRAGTASVHEEELDAATAPFPSGSTVRHAAWGEGSVVEVDPDRLTVFFPSEGYKVLALDVVQEGDLLRRVA</sequence>
<dbReference type="OrthoDB" id="9760034at2"/>
<dbReference type="InterPro" id="IPR002464">
    <property type="entry name" value="DNA/RNA_helicase_DEAH_CS"/>
</dbReference>
<dbReference type="GO" id="GO:0009378">
    <property type="term" value="F:four-way junction helicase activity"/>
    <property type="evidence" value="ECO:0007669"/>
    <property type="project" value="TreeGrafter"/>
</dbReference>
<feature type="domain" description="Helicase ATP-binding" evidence="13">
    <location>
        <begin position="38"/>
        <end position="208"/>
    </location>
</feature>
<evidence type="ECO:0000256" key="3">
    <source>
        <dbReference type="ARBA" id="ARBA00022741"/>
    </source>
</evidence>
<reference evidence="15 16" key="1">
    <citation type="submission" date="2018-08" db="EMBL/GenBank/DDBJ databases">
        <title>Microbacterium lemovicicum sp. nov., a bacterium isolated from a natural uranium-rich soil.</title>
        <authorList>
            <person name="ORTET P."/>
        </authorList>
    </citation>
    <scope>NUCLEOTIDE SEQUENCE [LARGE SCALE GENOMIC DNA]</scope>
    <source>
        <strain evidence="15 16">Viu22</strain>
    </source>
</reference>
<keyword evidence="8" id="KW-0413">Isomerase</keyword>
<accession>A0A3Q9IXT1</accession>
<keyword evidence="3" id="KW-0547">Nucleotide-binding</keyword>
<evidence type="ECO:0000259" key="13">
    <source>
        <dbReference type="PROSITE" id="PS51192"/>
    </source>
</evidence>
<dbReference type="InterPro" id="IPR014001">
    <property type="entry name" value="Helicase_ATP-bd"/>
</dbReference>
<dbReference type="Gene3D" id="1.10.10.10">
    <property type="entry name" value="Winged helix-like DNA-binding domain superfamily/Winged helix DNA-binding domain"/>
    <property type="match status" value="1"/>
</dbReference>
<name>A0A3Q9IXT1_9MICO</name>
<keyword evidence="6" id="KW-0067">ATP-binding</keyword>
<comment type="similarity">
    <text evidence="1">Belongs to the helicase family. RecQ subfamily.</text>
</comment>
<dbReference type="SMART" id="SM00487">
    <property type="entry name" value="DEXDc"/>
    <property type="match status" value="1"/>
</dbReference>
<dbReference type="InterPro" id="IPR011545">
    <property type="entry name" value="DEAD/DEAH_box_helicase_dom"/>
</dbReference>
<dbReference type="AlphaFoldDB" id="A0A3Q9IXT1"/>
<keyword evidence="16" id="KW-1185">Reference proteome</keyword>
<dbReference type="PROSITE" id="PS51192">
    <property type="entry name" value="HELICASE_ATP_BIND_1"/>
    <property type="match status" value="1"/>
</dbReference>
<dbReference type="InterPro" id="IPR001650">
    <property type="entry name" value="Helicase_C-like"/>
</dbReference>
<dbReference type="Proteomes" id="UP000276888">
    <property type="component" value="Chromosome"/>
</dbReference>
<dbReference type="GO" id="GO:0003677">
    <property type="term" value="F:DNA binding"/>
    <property type="evidence" value="ECO:0007669"/>
    <property type="project" value="UniProtKB-KW"/>
</dbReference>
<dbReference type="PANTHER" id="PTHR13710:SF105">
    <property type="entry name" value="ATP-DEPENDENT DNA HELICASE Q1"/>
    <property type="match status" value="1"/>
</dbReference>
<dbReference type="GO" id="GO:0006310">
    <property type="term" value="P:DNA recombination"/>
    <property type="evidence" value="ECO:0007669"/>
    <property type="project" value="InterPro"/>
</dbReference>
<dbReference type="Pfam" id="PF00271">
    <property type="entry name" value="Helicase_C"/>
    <property type="match status" value="1"/>
</dbReference>
<dbReference type="NCBIfam" id="TIGR00614">
    <property type="entry name" value="recQ_fam"/>
    <property type="match status" value="1"/>
</dbReference>
<dbReference type="CDD" id="cd17920">
    <property type="entry name" value="DEXHc_RecQ"/>
    <property type="match status" value="1"/>
</dbReference>
<dbReference type="PANTHER" id="PTHR13710">
    <property type="entry name" value="DNA HELICASE RECQ FAMILY MEMBER"/>
    <property type="match status" value="1"/>
</dbReference>
<evidence type="ECO:0000256" key="7">
    <source>
        <dbReference type="ARBA" id="ARBA00023125"/>
    </source>
</evidence>
<dbReference type="GO" id="GO:0005524">
    <property type="term" value="F:ATP binding"/>
    <property type="evidence" value="ECO:0007669"/>
    <property type="project" value="UniProtKB-KW"/>
</dbReference>
<dbReference type="SUPFAM" id="SSF52540">
    <property type="entry name" value="P-loop containing nucleoside triphosphate hydrolases"/>
    <property type="match status" value="1"/>
</dbReference>
<evidence type="ECO:0000256" key="2">
    <source>
        <dbReference type="ARBA" id="ARBA00022723"/>
    </source>
</evidence>
<evidence type="ECO:0000256" key="12">
    <source>
        <dbReference type="ARBA" id="ARBA00044550"/>
    </source>
</evidence>
<dbReference type="Pfam" id="PF00270">
    <property type="entry name" value="DEAD"/>
    <property type="match status" value="1"/>
</dbReference>
<dbReference type="GO" id="GO:0046872">
    <property type="term" value="F:metal ion binding"/>
    <property type="evidence" value="ECO:0007669"/>
    <property type="project" value="UniProtKB-KW"/>
</dbReference>
<evidence type="ECO:0000313" key="15">
    <source>
        <dbReference type="EMBL" id="AZS36732.1"/>
    </source>
</evidence>
<dbReference type="SMART" id="SM00490">
    <property type="entry name" value="HELICc"/>
    <property type="match status" value="1"/>
</dbReference>
<dbReference type="GO" id="GO:0043590">
    <property type="term" value="C:bacterial nucleoid"/>
    <property type="evidence" value="ECO:0007669"/>
    <property type="project" value="TreeGrafter"/>
</dbReference>
<dbReference type="Pfam" id="PF16124">
    <property type="entry name" value="RecQ_Zn_bind"/>
    <property type="match status" value="1"/>
</dbReference>
<dbReference type="PROSITE" id="PS00690">
    <property type="entry name" value="DEAH_ATP_HELICASE"/>
    <property type="match status" value="1"/>
</dbReference>
<evidence type="ECO:0000256" key="11">
    <source>
        <dbReference type="ARBA" id="ARBA00044535"/>
    </source>
</evidence>
<evidence type="ECO:0000259" key="14">
    <source>
        <dbReference type="PROSITE" id="PS51194"/>
    </source>
</evidence>
<dbReference type="Gene3D" id="3.40.50.300">
    <property type="entry name" value="P-loop containing nucleotide triphosphate hydrolases"/>
    <property type="match status" value="2"/>
</dbReference>
<keyword evidence="4 15" id="KW-0378">Hydrolase</keyword>
<dbReference type="PROSITE" id="PS51194">
    <property type="entry name" value="HELICASE_CTER"/>
    <property type="match status" value="1"/>
</dbReference>
<comment type="catalytic activity">
    <reaction evidence="9">
        <text>Couples ATP hydrolysis with the unwinding of duplex DNA by translocating in the 3'-5' direction.</text>
        <dbReference type="EC" id="5.6.2.4"/>
    </reaction>
</comment>
<evidence type="ECO:0000256" key="1">
    <source>
        <dbReference type="ARBA" id="ARBA00005446"/>
    </source>
</evidence>
<evidence type="ECO:0000256" key="5">
    <source>
        <dbReference type="ARBA" id="ARBA00022806"/>
    </source>
</evidence>
<keyword evidence="2" id="KW-0479">Metal-binding</keyword>
<dbReference type="InterPro" id="IPR036388">
    <property type="entry name" value="WH-like_DNA-bd_sf"/>
</dbReference>
<dbReference type="InterPro" id="IPR032284">
    <property type="entry name" value="RecQ_Zn-bd"/>
</dbReference>
<evidence type="ECO:0000256" key="9">
    <source>
        <dbReference type="ARBA" id="ARBA00034617"/>
    </source>
</evidence>
<dbReference type="GO" id="GO:0006281">
    <property type="term" value="P:DNA repair"/>
    <property type="evidence" value="ECO:0007669"/>
    <property type="project" value="TreeGrafter"/>
</dbReference>
<dbReference type="EMBL" id="CP031423">
    <property type="protein sequence ID" value="AZS36732.1"/>
    <property type="molecule type" value="Genomic_DNA"/>
</dbReference>
<gene>
    <name evidence="15" type="primary">recQ_3</name>
    <name evidence="15" type="ORF">CVS47_01341</name>
</gene>
<evidence type="ECO:0000256" key="4">
    <source>
        <dbReference type="ARBA" id="ARBA00022801"/>
    </source>
</evidence>
<proteinExistence type="inferred from homology"/>
<dbReference type="GO" id="GO:0030894">
    <property type="term" value="C:replisome"/>
    <property type="evidence" value="ECO:0007669"/>
    <property type="project" value="TreeGrafter"/>
</dbReference>
<organism evidence="15 16">
    <name type="scientific">Microbacterium lemovicicum</name>
    <dbReference type="NCBI Taxonomy" id="1072463"/>
    <lineage>
        <taxon>Bacteria</taxon>
        <taxon>Bacillati</taxon>
        <taxon>Actinomycetota</taxon>
        <taxon>Actinomycetes</taxon>
        <taxon>Micrococcales</taxon>
        <taxon>Microbacteriaceae</taxon>
        <taxon>Microbacterium</taxon>
    </lineage>
</organism>
<dbReference type="GO" id="GO:0016787">
    <property type="term" value="F:hydrolase activity"/>
    <property type="evidence" value="ECO:0007669"/>
    <property type="project" value="UniProtKB-KW"/>
</dbReference>
<dbReference type="KEGG" id="mlv:CVS47_01341"/>
<feature type="domain" description="Helicase C-terminal" evidence="14">
    <location>
        <begin position="235"/>
        <end position="381"/>
    </location>
</feature>
<evidence type="ECO:0000256" key="8">
    <source>
        <dbReference type="ARBA" id="ARBA00023235"/>
    </source>
</evidence>
<dbReference type="InterPro" id="IPR004589">
    <property type="entry name" value="DNA_helicase_ATP-dep_RecQ"/>
</dbReference>
<protein>
    <recommendedName>
        <fullName evidence="11">ATP-dependent DNA helicase RecQ</fullName>
        <ecNumber evidence="10">5.6.2.4</ecNumber>
    </recommendedName>
    <alternativeName>
        <fullName evidence="12">DNA 3'-5' helicase RecQ</fullName>
    </alternativeName>
</protein>
<dbReference type="GO" id="GO:0043138">
    <property type="term" value="F:3'-5' DNA helicase activity"/>
    <property type="evidence" value="ECO:0007669"/>
    <property type="project" value="UniProtKB-EC"/>
</dbReference>
<dbReference type="EC" id="5.6.2.4" evidence="10"/>